<dbReference type="OrthoDB" id="8195605at2759"/>
<dbReference type="AlphaFoldDB" id="A0A8K0KC75"/>
<dbReference type="InterPro" id="IPR050863">
    <property type="entry name" value="CenT-Element_Derived"/>
</dbReference>
<protein>
    <recommendedName>
        <fullName evidence="1">DDE-1 domain-containing protein</fullName>
    </recommendedName>
</protein>
<keyword evidence="3" id="KW-1185">Reference proteome</keyword>
<proteinExistence type="predicted"/>
<evidence type="ECO:0000313" key="3">
    <source>
        <dbReference type="Proteomes" id="UP000792457"/>
    </source>
</evidence>
<evidence type="ECO:0000259" key="1">
    <source>
        <dbReference type="Pfam" id="PF03184"/>
    </source>
</evidence>
<dbReference type="GO" id="GO:0003677">
    <property type="term" value="F:DNA binding"/>
    <property type="evidence" value="ECO:0007669"/>
    <property type="project" value="TreeGrafter"/>
</dbReference>
<name>A0A8K0KC75_LADFU</name>
<feature type="domain" description="DDE-1" evidence="1">
    <location>
        <begin position="188"/>
        <end position="258"/>
    </location>
</feature>
<dbReference type="Pfam" id="PF03184">
    <property type="entry name" value="DDE_1"/>
    <property type="match status" value="1"/>
</dbReference>
<reference evidence="2" key="1">
    <citation type="submission" date="2013-04" db="EMBL/GenBank/DDBJ databases">
        <authorList>
            <person name="Qu J."/>
            <person name="Murali S.C."/>
            <person name="Bandaranaike D."/>
            <person name="Bellair M."/>
            <person name="Blankenburg K."/>
            <person name="Chao H."/>
            <person name="Dinh H."/>
            <person name="Doddapaneni H."/>
            <person name="Downs B."/>
            <person name="Dugan-Rocha S."/>
            <person name="Elkadiri S."/>
            <person name="Gnanaolivu R.D."/>
            <person name="Hernandez B."/>
            <person name="Javaid M."/>
            <person name="Jayaseelan J.C."/>
            <person name="Lee S."/>
            <person name="Li M."/>
            <person name="Ming W."/>
            <person name="Munidasa M."/>
            <person name="Muniz J."/>
            <person name="Nguyen L."/>
            <person name="Ongeri F."/>
            <person name="Osuji N."/>
            <person name="Pu L.-L."/>
            <person name="Puazo M."/>
            <person name="Qu C."/>
            <person name="Quiroz J."/>
            <person name="Raj R."/>
            <person name="Weissenberger G."/>
            <person name="Xin Y."/>
            <person name="Zou X."/>
            <person name="Han Y."/>
            <person name="Richards S."/>
            <person name="Worley K."/>
            <person name="Muzny D."/>
            <person name="Gibbs R."/>
        </authorList>
    </citation>
    <scope>NUCLEOTIDE SEQUENCE</scope>
    <source>
        <strain evidence="2">Sampled in the wild</strain>
    </source>
</reference>
<gene>
    <name evidence="2" type="ORF">J437_LFUL011971</name>
</gene>
<sequence>MIVRAASTRCAVPKNTLGDRVKNLLERKEETAKPCCSDNKGTFSRTFDRDREEILYNHVSALDSQLMPLSKPEFLKLAEKLKIEHRFNKETSMVGKDFYVFMNRHPDLRLRTAESTSLQRAVGFSKDKVNIFFDKLTEHMEKYKFNPSRILINADETGVSCVHNNRLKVMSVKGKKQVGKLTSGERIRNVTVLLSINAAGDQFIPPLFVFSRVRIVDDLKKDAPPGSTFDAQMNEWITKDGFLKWMKAFFERVNTTEKSPVQDRTGQSR</sequence>
<dbReference type="GO" id="GO:0005634">
    <property type="term" value="C:nucleus"/>
    <property type="evidence" value="ECO:0007669"/>
    <property type="project" value="TreeGrafter"/>
</dbReference>
<organism evidence="2 3">
    <name type="scientific">Ladona fulva</name>
    <name type="common">Scarce chaser dragonfly</name>
    <name type="synonym">Libellula fulva</name>
    <dbReference type="NCBI Taxonomy" id="123851"/>
    <lineage>
        <taxon>Eukaryota</taxon>
        <taxon>Metazoa</taxon>
        <taxon>Ecdysozoa</taxon>
        <taxon>Arthropoda</taxon>
        <taxon>Hexapoda</taxon>
        <taxon>Insecta</taxon>
        <taxon>Pterygota</taxon>
        <taxon>Palaeoptera</taxon>
        <taxon>Odonata</taxon>
        <taxon>Epiprocta</taxon>
        <taxon>Anisoptera</taxon>
        <taxon>Libelluloidea</taxon>
        <taxon>Libellulidae</taxon>
        <taxon>Ladona</taxon>
    </lineage>
</organism>
<dbReference type="EMBL" id="KZ308604">
    <property type="protein sequence ID" value="KAG8232225.1"/>
    <property type="molecule type" value="Genomic_DNA"/>
</dbReference>
<comment type="caution">
    <text evidence="2">The sequence shown here is derived from an EMBL/GenBank/DDBJ whole genome shotgun (WGS) entry which is preliminary data.</text>
</comment>
<reference evidence="2" key="2">
    <citation type="submission" date="2017-10" db="EMBL/GenBank/DDBJ databases">
        <title>Ladona fulva Genome sequencing and assembly.</title>
        <authorList>
            <person name="Murali S."/>
            <person name="Richards S."/>
            <person name="Bandaranaike D."/>
            <person name="Bellair M."/>
            <person name="Blankenburg K."/>
            <person name="Chao H."/>
            <person name="Dinh H."/>
            <person name="Doddapaneni H."/>
            <person name="Dugan-Rocha S."/>
            <person name="Elkadiri S."/>
            <person name="Gnanaolivu R."/>
            <person name="Hernandez B."/>
            <person name="Skinner E."/>
            <person name="Javaid M."/>
            <person name="Lee S."/>
            <person name="Li M."/>
            <person name="Ming W."/>
            <person name="Munidasa M."/>
            <person name="Muniz J."/>
            <person name="Nguyen L."/>
            <person name="Hughes D."/>
            <person name="Osuji N."/>
            <person name="Pu L.-L."/>
            <person name="Puazo M."/>
            <person name="Qu C."/>
            <person name="Quiroz J."/>
            <person name="Raj R."/>
            <person name="Weissenberger G."/>
            <person name="Xin Y."/>
            <person name="Zou X."/>
            <person name="Han Y."/>
            <person name="Worley K."/>
            <person name="Muzny D."/>
            <person name="Gibbs R."/>
        </authorList>
    </citation>
    <scope>NUCLEOTIDE SEQUENCE</scope>
    <source>
        <strain evidence="2">Sampled in the wild</strain>
    </source>
</reference>
<dbReference type="InterPro" id="IPR004875">
    <property type="entry name" value="DDE_SF_endonuclease_dom"/>
</dbReference>
<dbReference type="PANTHER" id="PTHR19303:SF74">
    <property type="entry name" value="POGO TRANSPOSABLE ELEMENT WITH KRAB DOMAIN"/>
    <property type="match status" value="1"/>
</dbReference>
<evidence type="ECO:0000313" key="2">
    <source>
        <dbReference type="EMBL" id="KAG8232225.1"/>
    </source>
</evidence>
<accession>A0A8K0KC75</accession>
<dbReference type="PANTHER" id="PTHR19303">
    <property type="entry name" value="TRANSPOSON"/>
    <property type="match status" value="1"/>
</dbReference>
<dbReference type="Proteomes" id="UP000792457">
    <property type="component" value="Unassembled WGS sequence"/>
</dbReference>